<organism evidence="1 2">
    <name type="scientific">Streptomyces similanensis</name>
    <dbReference type="NCBI Taxonomy" id="1274988"/>
    <lineage>
        <taxon>Bacteria</taxon>
        <taxon>Bacillati</taxon>
        <taxon>Actinomycetota</taxon>
        <taxon>Actinomycetes</taxon>
        <taxon>Kitasatosporales</taxon>
        <taxon>Streptomycetaceae</taxon>
        <taxon>Streptomyces</taxon>
    </lineage>
</organism>
<evidence type="ECO:0008006" key="3">
    <source>
        <dbReference type="Google" id="ProtNLM"/>
    </source>
</evidence>
<accession>A0ABP9LLX4</accession>
<reference evidence="2" key="1">
    <citation type="journal article" date="2019" name="Int. J. Syst. Evol. Microbiol.">
        <title>The Global Catalogue of Microorganisms (GCM) 10K type strain sequencing project: providing services to taxonomists for standard genome sequencing and annotation.</title>
        <authorList>
            <consortium name="The Broad Institute Genomics Platform"/>
            <consortium name="The Broad Institute Genome Sequencing Center for Infectious Disease"/>
            <person name="Wu L."/>
            <person name="Ma J."/>
        </authorList>
    </citation>
    <scope>NUCLEOTIDE SEQUENCE [LARGE SCALE GENOMIC DNA]</scope>
    <source>
        <strain evidence="2">JCM 18410</strain>
    </source>
</reference>
<dbReference type="Proteomes" id="UP001500124">
    <property type="component" value="Unassembled WGS sequence"/>
</dbReference>
<comment type="caution">
    <text evidence="1">The sequence shown here is derived from an EMBL/GenBank/DDBJ whole genome shotgun (WGS) entry which is preliminary data.</text>
</comment>
<dbReference type="EMBL" id="BAABKC010000141">
    <property type="protein sequence ID" value="GAA5081166.1"/>
    <property type="molecule type" value="Genomic_DNA"/>
</dbReference>
<proteinExistence type="predicted"/>
<dbReference type="RefSeq" id="WP_345672499.1">
    <property type="nucleotide sequence ID" value="NZ_BAABKC010000141.1"/>
</dbReference>
<evidence type="ECO:0000313" key="1">
    <source>
        <dbReference type="EMBL" id="GAA5081166.1"/>
    </source>
</evidence>
<protein>
    <recommendedName>
        <fullName evidence="3">DUF4439 domain-containing protein</fullName>
    </recommendedName>
</protein>
<name>A0ABP9LLX4_9ACTN</name>
<sequence length="324" mass="33887">MVLVVCALVAGGITAWFVSRDDSPDFCRGLAKDDRVRSLLTAAHQSGTDCAALGDAFKKAALREGHEKHSVGQAQAMKDALLAVDDRMRKSGTTSLDEKLSVPLAETVADYSDDVYGILAPGSLDYSKHDAPSDPPWVDGSGAHVSVLQKSLMRVLRGVSATPAAYAELRTGVTRSAAHALVTTPESAVNAADYSGAEGPSAPKANAWVLGALDAVADDVTGDLAKERAADWRKGVFVRLTQETAESGTPYGSDRERDIVVAWQKGLASVGDGGLVTRLRGQGPVLVKAWGEGISLSASRISALSDAARFSAESARGTWSHDLG</sequence>
<evidence type="ECO:0000313" key="2">
    <source>
        <dbReference type="Proteomes" id="UP001500124"/>
    </source>
</evidence>
<gene>
    <name evidence="1" type="ORF">GCM10023336_74870</name>
</gene>
<keyword evidence="2" id="KW-1185">Reference proteome</keyword>